<evidence type="ECO:0000313" key="2">
    <source>
        <dbReference type="EMBL" id="KAG7344869.1"/>
    </source>
</evidence>
<reference evidence="2" key="1">
    <citation type="journal article" date="2021" name="Sci. Rep.">
        <title>Diploid genomic architecture of Nitzschia inconspicua, an elite biomass production diatom.</title>
        <authorList>
            <person name="Oliver A."/>
            <person name="Podell S."/>
            <person name="Pinowska A."/>
            <person name="Traller J.C."/>
            <person name="Smith S.R."/>
            <person name="McClure R."/>
            <person name="Beliaev A."/>
            <person name="Bohutskyi P."/>
            <person name="Hill E.A."/>
            <person name="Rabines A."/>
            <person name="Zheng H."/>
            <person name="Allen L.Z."/>
            <person name="Kuo A."/>
            <person name="Grigoriev I.V."/>
            <person name="Allen A.E."/>
            <person name="Hazlebeck D."/>
            <person name="Allen E.E."/>
        </authorList>
    </citation>
    <scope>NUCLEOTIDE SEQUENCE</scope>
    <source>
        <strain evidence="2">Hildebrandi</strain>
    </source>
</reference>
<keyword evidence="3" id="KW-1185">Reference proteome</keyword>
<dbReference type="InterPro" id="IPR051898">
    <property type="entry name" value="Ribosome_Assembly_3"/>
</dbReference>
<evidence type="ECO:0000313" key="3">
    <source>
        <dbReference type="Proteomes" id="UP000693970"/>
    </source>
</evidence>
<dbReference type="EMBL" id="JAGRRH010000022">
    <property type="protein sequence ID" value="KAG7344869.1"/>
    <property type="molecule type" value="Genomic_DNA"/>
</dbReference>
<feature type="compositionally biased region" description="Low complexity" evidence="1">
    <location>
        <begin position="1"/>
        <end position="16"/>
    </location>
</feature>
<dbReference type="AlphaFoldDB" id="A0A9K3KJG2"/>
<protein>
    <submittedName>
        <fullName evidence="2">Uncharacterized protein</fullName>
    </submittedName>
</protein>
<reference evidence="2" key="2">
    <citation type="submission" date="2021-04" db="EMBL/GenBank/DDBJ databases">
        <authorList>
            <person name="Podell S."/>
        </authorList>
    </citation>
    <scope>NUCLEOTIDE SEQUENCE</scope>
    <source>
        <strain evidence="2">Hildebrandi</strain>
    </source>
</reference>
<name>A0A9K3KJG2_9STRA</name>
<comment type="caution">
    <text evidence="2">The sequence shown here is derived from an EMBL/GenBank/DDBJ whole genome shotgun (WGS) entry which is preliminary data.</text>
</comment>
<feature type="compositionally biased region" description="Polar residues" evidence="1">
    <location>
        <begin position="219"/>
        <end position="232"/>
    </location>
</feature>
<dbReference type="PANTHER" id="PTHR28127">
    <property type="entry name" value="RIBOSOME ASSEMBLY PROTEIN 3"/>
    <property type="match status" value="1"/>
</dbReference>
<dbReference type="OrthoDB" id="45580at2759"/>
<feature type="region of interest" description="Disordered" evidence="1">
    <location>
        <begin position="1"/>
        <end position="23"/>
    </location>
</feature>
<evidence type="ECO:0000256" key="1">
    <source>
        <dbReference type="SAM" id="MobiDB-lite"/>
    </source>
</evidence>
<feature type="region of interest" description="Disordered" evidence="1">
    <location>
        <begin position="202"/>
        <end position="232"/>
    </location>
</feature>
<dbReference type="Proteomes" id="UP000693970">
    <property type="component" value="Unassembled WGS sequence"/>
</dbReference>
<dbReference type="GO" id="GO:0030687">
    <property type="term" value="C:preribosome, large subunit precursor"/>
    <property type="evidence" value="ECO:0007669"/>
    <property type="project" value="TreeGrafter"/>
</dbReference>
<accession>A0A9K3KJG2</accession>
<proteinExistence type="predicted"/>
<sequence>MSTSITASDAASTASLDIDDSNDNKDATVETILGCCHHTSSSNEDRSLKQASEHAVQLIQTYAAMDPLAEQSPWKHPQQILDQLKMARNAIKEAWIDYQKQQQQLEMEQQNDNDDDNTNKKVLSDEEFRVLYLDMITDAFGDVLEEMREQQTTTSSTGGGEMDVEVLVDCLQSGMELLEEGDRTQQYLDSMTELPNWEEEEKQIPVHQQMQETMGLRPTATTTVSPLSSSET</sequence>
<dbReference type="GO" id="GO:0000027">
    <property type="term" value="P:ribosomal large subunit assembly"/>
    <property type="evidence" value="ECO:0007669"/>
    <property type="project" value="TreeGrafter"/>
</dbReference>
<dbReference type="PANTHER" id="PTHR28127:SF1">
    <property type="entry name" value="RIBOSOME ASSEMBLY PROTEIN 3"/>
    <property type="match status" value="1"/>
</dbReference>
<gene>
    <name evidence="2" type="ORF">IV203_032400</name>
</gene>
<organism evidence="2 3">
    <name type="scientific">Nitzschia inconspicua</name>
    <dbReference type="NCBI Taxonomy" id="303405"/>
    <lineage>
        <taxon>Eukaryota</taxon>
        <taxon>Sar</taxon>
        <taxon>Stramenopiles</taxon>
        <taxon>Ochrophyta</taxon>
        <taxon>Bacillariophyta</taxon>
        <taxon>Bacillariophyceae</taxon>
        <taxon>Bacillariophycidae</taxon>
        <taxon>Bacillariales</taxon>
        <taxon>Bacillariaceae</taxon>
        <taxon>Nitzschia</taxon>
    </lineage>
</organism>